<dbReference type="PANTHER" id="PTHR43884">
    <property type="entry name" value="ACYL-COA DEHYDROGENASE"/>
    <property type="match status" value="1"/>
</dbReference>
<gene>
    <name evidence="31" type="ORF">BCR35DRAFT_298791</name>
</gene>
<comment type="catalytic activity">
    <reaction evidence="26">
        <text>2-methylpropanoyl-CoA + oxidized [electron-transfer flavoprotein] + H(+) = 2-methylpropenoyl-CoA + reduced [electron-transfer flavoprotein]</text>
        <dbReference type="Rhea" id="RHEA:44180"/>
        <dbReference type="Rhea" id="RHEA-COMP:10685"/>
        <dbReference type="Rhea" id="RHEA-COMP:10686"/>
        <dbReference type="ChEBI" id="CHEBI:15378"/>
        <dbReference type="ChEBI" id="CHEBI:57338"/>
        <dbReference type="ChEBI" id="CHEBI:57692"/>
        <dbReference type="ChEBI" id="CHEBI:58307"/>
        <dbReference type="ChEBI" id="CHEBI:62500"/>
    </reaction>
    <physiologicalReaction direction="left-to-right" evidence="26">
        <dbReference type="Rhea" id="RHEA:44181"/>
    </physiologicalReaction>
</comment>
<dbReference type="InParanoid" id="A0A1Y2G2H9"/>
<keyword evidence="10" id="KW-0809">Transit peptide</keyword>
<comment type="pathway">
    <text evidence="15">Amino-acid degradation; L-isoleucine degradation.</text>
</comment>
<keyword evidence="12 27" id="KW-0560">Oxidoreductase</keyword>
<evidence type="ECO:0000259" key="30">
    <source>
        <dbReference type="Pfam" id="PF02771"/>
    </source>
</evidence>
<evidence type="ECO:0000256" key="19">
    <source>
        <dbReference type="ARBA" id="ARBA00042821"/>
    </source>
</evidence>
<dbReference type="GO" id="GO:0046395">
    <property type="term" value="P:carboxylic acid catabolic process"/>
    <property type="evidence" value="ECO:0007669"/>
    <property type="project" value="UniProtKB-ARBA"/>
</dbReference>
<dbReference type="InterPro" id="IPR006091">
    <property type="entry name" value="Acyl-CoA_Oxase/DH_mid-dom"/>
</dbReference>
<dbReference type="FunFam" id="2.40.110.10:FF:000001">
    <property type="entry name" value="Acyl-CoA dehydrogenase, mitochondrial"/>
    <property type="match status" value="1"/>
</dbReference>
<evidence type="ECO:0000259" key="29">
    <source>
        <dbReference type="Pfam" id="PF02770"/>
    </source>
</evidence>
<dbReference type="PANTHER" id="PTHR43884:SF1">
    <property type="entry name" value="SHORT_BRANCHED CHAIN SPECIFIC ACYL-COA DEHYDROGENASE, MITOCHONDRIAL"/>
    <property type="match status" value="1"/>
</dbReference>
<evidence type="ECO:0000256" key="23">
    <source>
        <dbReference type="ARBA" id="ARBA00049096"/>
    </source>
</evidence>
<feature type="domain" description="Acyl-CoA dehydrogenase/oxidase C-terminal" evidence="28">
    <location>
        <begin position="268"/>
        <end position="416"/>
    </location>
</feature>
<evidence type="ECO:0000256" key="26">
    <source>
        <dbReference type="ARBA" id="ARBA00051903"/>
    </source>
</evidence>
<name>A0A1Y2G2H9_9BASI</name>
<evidence type="ECO:0000256" key="14">
    <source>
        <dbReference type="ARBA" id="ARBA00023128"/>
    </source>
</evidence>
<evidence type="ECO:0000256" key="7">
    <source>
        <dbReference type="ARBA" id="ARBA00022630"/>
    </source>
</evidence>
<comment type="catalytic activity">
    <reaction evidence="20">
        <text>2-methylbutanoyl-CoA + oxidized [electron-transfer flavoprotein] + H(+) = (2E)-2-methylbut-2-enoyl-CoA + reduced [electron-transfer flavoprotein]</text>
        <dbReference type="Rhea" id="RHEA:43780"/>
        <dbReference type="Rhea" id="RHEA-COMP:10685"/>
        <dbReference type="Rhea" id="RHEA-COMP:10686"/>
        <dbReference type="ChEBI" id="CHEBI:15378"/>
        <dbReference type="ChEBI" id="CHEBI:57336"/>
        <dbReference type="ChEBI" id="CHEBI:57337"/>
        <dbReference type="ChEBI" id="CHEBI:57692"/>
        <dbReference type="ChEBI" id="CHEBI:58307"/>
        <dbReference type="EC" id="1.3.8.5"/>
    </reaction>
    <physiologicalReaction direction="left-to-right" evidence="20">
        <dbReference type="Rhea" id="RHEA:43781"/>
    </physiologicalReaction>
</comment>
<keyword evidence="6" id="KW-0597">Phosphoprotein</keyword>
<keyword evidence="8 27" id="KW-0274">FAD</keyword>
<comment type="subunit">
    <text evidence="5">Homotetramer.</text>
</comment>
<keyword evidence="7 27" id="KW-0285">Flavoprotein</keyword>
<evidence type="ECO:0000256" key="9">
    <source>
        <dbReference type="ARBA" id="ARBA00022832"/>
    </source>
</evidence>
<dbReference type="GO" id="GO:0050660">
    <property type="term" value="F:flavin adenine dinucleotide binding"/>
    <property type="evidence" value="ECO:0007669"/>
    <property type="project" value="InterPro"/>
</dbReference>
<dbReference type="InterPro" id="IPR009100">
    <property type="entry name" value="AcylCoA_DH/oxidase_NM_dom_sf"/>
</dbReference>
<dbReference type="PROSITE" id="PS00073">
    <property type="entry name" value="ACYL_COA_DH_2"/>
    <property type="match status" value="1"/>
</dbReference>
<comment type="similarity">
    <text evidence="4 27">Belongs to the acyl-CoA dehydrogenase family.</text>
</comment>
<comment type="caution">
    <text evidence="31">The sequence shown here is derived from an EMBL/GenBank/DDBJ whole genome shotgun (WGS) entry which is preliminary data.</text>
</comment>
<dbReference type="EC" id="1.3.8.5" evidence="16"/>
<dbReference type="STRING" id="106004.A0A1Y2G2H9"/>
<evidence type="ECO:0000256" key="24">
    <source>
        <dbReference type="ARBA" id="ARBA00049192"/>
    </source>
</evidence>
<evidence type="ECO:0000256" key="17">
    <source>
        <dbReference type="ARBA" id="ARBA00039850"/>
    </source>
</evidence>
<dbReference type="EMBL" id="MCGR01000002">
    <property type="protein sequence ID" value="ORY91576.1"/>
    <property type="molecule type" value="Genomic_DNA"/>
</dbReference>
<dbReference type="InterPro" id="IPR046373">
    <property type="entry name" value="Acyl-CoA_Oxase/DH_mid-dom_sf"/>
</dbReference>
<evidence type="ECO:0000256" key="22">
    <source>
        <dbReference type="ARBA" id="ARBA00048592"/>
    </source>
</evidence>
<evidence type="ECO:0000256" key="13">
    <source>
        <dbReference type="ARBA" id="ARBA00023098"/>
    </source>
</evidence>
<evidence type="ECO:0000313" key="32">
    <source>
        <dbReference type="Proteomes" id="UP000193467"/>
    </source>
</evidence>
<reference evidence="31 32" key="1">
    <citation type="submission" date="2016-07" db="EMBL/GenBank/DDBJ databases">
        <title>Pervasive Adenine N6-methylation of Active Genes in Fungi.</title>
        <authorList>
            <consortium name="DOE Joint Genome Institute"/>
            <person name="Mondo S.J."/>
            <person name="Dannebaum R.O."/>
            <person name="Kuo R.C."/>
            <person name="Labutti K."/>
            <person name="Haridas S."/>
            <person name="Kuo A."/>
            <person name="Salamov A."/>
            <person name="Ahrendt S.R."/>
            <person name="Lipzen A."/>
            <person name="Sullivan W."/>
            <person name="Andreopoulos W.B."/>
            <person name="Clum A."/>
            <person name="Lindquist E."/>
            <person name="Daum C."/>
            <person name="Ramamoorthy G.K."/>
            <person name="Gryganskyi A."/>
            <person name="Culley D."/>
            <person name="Magnuson J.K."/>
            <person name="James T.Y."/>
            <person name="O'Malley M.A."/>
            <person name="Stajich J.E."/>
            <person name="Spatafora J.W."/>
            <person name="Visel A."/>
            <person name="Grigoriev I.V."/>
        </authorList>
    </citation>
    <scope>NUCLEOTIDE SEQUENCE [LARGE SCALE GENOMIC DNA]</scope>
    <source>
        <strain evidence="31 32">62-1032</strain>
    </source>
</reference>
<comment type="catalytic activity">
    <reaction evidence="25">
        <text>(2S)-2-methylbutanoyl-CoA + oxidized [electron-transfer flavoprotein] + H(+) = (2E)-2-methylbut-2-enoyl-CoA + reduced [electron-transfer flavoprotein]</text>
        <dbReference type="Rhea" id="RHEA:48256"/>
        <dbReference type="Rhea" id="RHEA-COMP:10685"/>
        <dbReference type="Rhea" id="RHEA-COMP:10686"/>
        <dbReference type="ChEBI" id="CHEBI:15378"/>
        <dbReference type="ChEBI" id="CHEBI:57337"/>
        <dbReference type="ChEBI" id="CHEBI:57692"/>
        <dbReference type="ChEBI" id="CHEBI:58307"/>
        <dbReference type="ChEBI" id="CHEBI:88166"/>
    </reaction>
    <physiologicalReaction direction="left-to-right" evidence="25">
        <dbReference type="Rhea" id="RHEA:48257"/>
    </physiologicalReaction>
</comment>
<evidence type="ECO:0000313" key="31">
    <source>
        <dbReference type="EMBL" id="ORY91576.1"/>
    </source>
</evidence>
<feature type="domain" description="Acyl-CoA dehydrogenase/oxidase N-terminal" evidence="30">
    <location>
        <begin position="45"/>
        <end position="154"/>
    </location>
</feature>
<sequence length="421" mass="45914">MIPRISRRALTARSVVRPTAILPSAHRSLSTEVDLPSLPSLYALTEEEEMLRDSVRKFAQEVVGPKVYEMDEAEQMDPAIIKGLFDQGLMAIETDPDHGGAGASFTSAILVIEELAKVDPAVSVLCDVHNTLVNTVFRKYASKELQDKYLPQLSADKLGSFSLSEPGSGSDAFALTTKATKSEDGSYYTLSGTKSWVTNSFEADIFLVFATVDSSAGYKGISCFVVEKEMGIEIAKKEQKLGIRASSTCVLNLDDIKVPAENLLGEEGKGYKYAIEILNEGRIGIAGQMIGLAQGAFDKSVKYALERKQFGQAVGLFQGMQMQFSEVATEIEAARLLTYNAARLKEEGANFTKQAAMAKYYSSVVAQKAAGRAIEWAGGMGYTRETGIEKYWRDSMIGKIYEGSSNIQLLTIGKFITKEHS</sequence>
<evidence type="ECO:0000256" key="16">
    <source>
        <dbReference type="ARBA" id="ARBA00039036"/>
    </source>
</evidence>
<keyword evidence="14" id="KW-0496">Mitochondrion</keyword>
<evidence type="ECO:0000256" key="27">
    <source>
        <dbReference type="RuleBase" id="RU362125"/>
    </source>
</evidence>
<dbReference type="GO" id="GO:0006631">
    <property type="term" value="P:fatty acid metabolic process"/>
    <property type="evidence" value="ECO:0007669"/>
    <property type="project" value="UniProtKB-KW"/>
</dbReference>
<dbReference type="InterPro" id="IPR006089">
    <property type="entry name" value="Acyl-CoA_DH_CS"/>
</dbReference>
<dbReference type="GO" id="GO:0005759">
    <property type="term" value="C:mitochondrial matrix"/>
    <property type="evidence" value="ECO:0007669"/>
    <property type="project" value="UniProtKB-SubCell"/>
</dbReference>
<evidence type="ECO:0000256" key="8">
    <source>
        <dbReference type="ARBA" id="ARBA00022827"/>
    </source>
</evidence>
<evidence type="ECO:0000256" key="2">
    <source>
        <dbReference type="ARBA" id="ARBA00004305"/>
    </source>
</evidence>
<evidence type="ECO:0000256" key="5">
    <source>
        <dbReference type="ARBA" id="ARBA00011881"/>
    </source>
</evidence>
<dbReference type="Proteomes" id="UP000193467">
    <property type="component" value="Unassembled WGS sequence"/>
</dbReference>
<evidence type="ECO:0000256" key="12">
    <source>
        <dbReference type="ARBA" id="ARBA00023002"/>
    </source>
</evidence>
<evidence type="ECO:0000256" key="6">
    <source>
        <dbReference type="ARBA" id="ARBA00022553"/>
    </source>
</evidence>
<dbReference type="OrthoDB" id="10262177at2759"/>
<dbReference type="Pfam" id="PF00441">
    <property type="entry name" value="Acyl-CoA_dh_1"/>
    <property type="match status" value="1"/>
</dbReference>
<dbReference type="Gene3D" id="2.40.110.10">
    <property type="entry name" value="Butyryl-CoA Dehydrogenase, subunit A, domain 2"/>
    <property type="match status" value="1"/>
</dbReference>
<proteinExistence type="inferred from homology"/>
<evidence type="ECO:0000256" key="25">
    <source>
        <dbReference type="ARBA" id="ARBA00049552"/>
    </source>
</evidence>
<dbReference type="FunFam" id="1.20.140.10:FF:000002">
    <property type="entry name" value="Acyl-CoA dehydrogenase short/branched chain"/>
    <property type="match status" value="1"/>
</dbReference>
<evidence type="ECO:0000256" key="4">
    <source>
        <dbReference type="ARBA" id="ARBA00009347"/>
    </source>
</evidence>
<evidence type="ECO:0000256" key="15">
    <source>
        <dbReference type="ARBA" id="ARBA00037895"/>
    </source>
</evidence>
<dbReference type="SUPFAM" id="SSF47203">
    <property type="entry name" value="Acyl-CoA dehydrogenase C-terminal domain-like"/>
    <property type="match status" value="1"/>
</dbReference>
<keyword evidence="11" id="KW-0007">Acetylation</keyword>
<dbReference type="Pfam" id="PF02770">
    <property type="entry name" value="Acyl-CoA_dh_M"/>
    <property type="match status" value="1"/>
</dbReference>
<evidence type="ECO:0000256" key="3">
    <source>
        <dbReference type="ARBA" id="ARBA00005198"/>
    </source>
</evidence>
<dbReference type="InterPro" id="IPR036250">
    <property type="entry name" value="AcylCo_DH-like_C"/>
</dbReference>
<feature type="domain" description="Acyl-CoA oxidase/dehydrogenase middle" evidence="29">
    <location>
        <begin position="160"/>
        <end position="255"/>
    </location>
</feature>
<comment type="catalytic activity">
    <reaction evidence="24">
        <text>hexanoyl-CoA + oxidized [electron-transfer flavoprotein] + H(+) = (2E)-hexenoyl-CoA + reduced [electron-transfer flavoprotein]</text>
        <dbReference type="Rhea" id="RHEA:43464"/>
        <dbReference type="Rhea" id="RHEA-COMP:10685"/>
        <dbReference type="Rhea" id="RHEA-COMP:10686"/>
        <dbReference type="ChEBI" id="CHEBI:15378"/>
        <dbReference type="ChEBI" id="CHEBI:57692"/>
        <dbReference type="ChEBI" id="CHEBI:58307"/>
        <dbReference type="ChEBI" id="CHEBI:62077"/>
        <dbReference type="ChEBI" id="CHEBI:62620"/>
    </reaction>
    <physiologicalReaction direction="left-to-right" evidence="24">
        <dbReference type="Rhea" id="RHEA:43465"/>
    </physiologicalReaction>
</comment>
<comment type="catalytic activity">
    <reaction evidence="21">
        <text>valproyl-CoA + oxidized [electron-transfer flavoprotein] + H(+) = (2E)-2-propylpent-2-enoyl-CoA + reduced [electron-transfer flavoprotein]</text>
        <dbReference type="Rhea" id="RHEA:65344"/>
        <dbReference type="Rhea" id="RHEA-COMP:10685"/>
        <dbReference type="Rhea" id="RHEA-COMP:10686"/>
        <dbReference type="ChEBI" id="CHEBI:15378"/>
        <dbReference type="ChEBI" id="CHEBI:57692"/>
        <dbReference type="ChEBI" id="CHEBI:58307"/>
        <dbReference type="ChEBI" id="CHEBI:156457"/>
        <dbReference type="ChEBI" id="CHEBI:156458"/>
    </reaction>
    <physiologicalReaction direction="left-to-right" evidence="21">
        <dbReference type="Rhea" id="RHEA:65345"/>
    </physiologicalReaction>
</comment>
<dbReference type="Pfam" id="PF02771">
    <property type="entry name" value="Acyl-CoA_dh_N"/>
    <property type="match status" value="1"/>
</dbReference>
<comment type="pathway">
    <text evidence="3">Lipid metabolism; mitochondrial fatty acid beta-oxidation.</text>
</comment>
<evidence type="ECO:0000256" key="20">
    <source>
        <dbReference type="ARBA" id="ARBA00048235"/>
    </source>
</evidence>
<evidence type="ECO:0000256" key="18">
    <source>
        <dbReference type="ARBA" id="ARBA00041537"/>
    </source>
</evidence>
<dbReference type="InterPro" id="IPR037069">
    <property type="entry name" value="AcylCoA_DH/ox_N_sf"/>
</dbReference>
<comment type="subcellular location">
    <subcellularLocation>
        <location evidence="2">Mitochondrion matrix</location>
    </subcellularLocation>
</comment>
<protein>
    <recommendedName>
        <fullName evidence="17">Short/branched chain specific acyl-CoA dehydrogenase, mitochondrial</fullName>
        <ecNumber evidence="16">1.3.8.5</ecNumber>
    </recommendedName>
    <alternativeName>
        <fullName evidence="19">2-methyl branched chain acyl-CoA dehydrogenase</fullName>
    </alternativeName>
    <alternativeName>
        <fullName evidence="18">2-methylbutyryl-coenzyme A dehydrogenase</fullName>
    </alternativeName>
</protein>
<dbReference type="GO" id="GO:0003853">
    <property type="term" value="F:short-chain 2-methyl fatty acyl-CoA dehydrogenase activity"/>
    <property type="evidence" value="ECO:0007669"/>
    <property type="project" value="UniProtKB-EC"/>
</dbReference>
<dbReference type="Gene3D" id="1.10.540.10">
    <property type="entry name" value="Acyl-CoA dehydrogenase/oxidase, N-terminal domain"/>
    <property type="match status" value="1"/>
</dbReference>
<dbReference type="Gene3D" id="1.20.140.10">
    <property type="entry name" value="Butyryl-CoA Dehydrogenase, subunit A, domain 3"/>
    <property type="match status" value="1"/>
</dbReference>
<dbReference type="PIRSF" id="PIRSF016578">
    <property type="entry name" value="HsaA"/>
    <property type="match status" value="1"/>
</dbReference>
<evidence type="ECO:0000259" key="28">
    <source>
        <dbReference type="Pfam" id="PF00441"/>
    </source>
</evidence>
<keyword evidence="32" id="KW-1185">Reference proteome</keyword>
<keyword evidence="13" id="KW-0443">Lipid metabolism</keyword>
<dbReference type="FunFam" id="1.10.540.10:FF:000012">
    <property type="entry name" value="Acyl-CoA dehydrogenase short/branched chain"/>
    <property type="match status" value="1"/>
</dbReference>
<evidence type="ECO:0000256" key="21">
    <source>
        <dbReference type="ARBA" id="ARBA00048307"/>
    </source>
</evidence>
<dbReference type="InterPro" id="IPR009075">
    <property type="entry name" value="AcylCo_DH/oxidase_C"/>
</dbReference>
<evidence type="ECO:0000256" key="1">
    <source>
        <dbReference type="ARBA" id="ARBA00001974"/>
    </source>
</evidence>
<dbReference type="SUPFAM" id="SSF56645">
    <property type="entry name" value="Acyl-CoA dehydrogenase NM domain-like"/>
    <property type="match status" value="1"/>
</dbReference>
<dbReference type="InterPro" id="IPR013786">
    <property type="entry name" value="AcylCoA_DH/ox_N"/>
</dbReference>
<evidence type="ECO:0000256" key="11">
    <source>
        <dbReference type="ARBA" id="ARBA00022990"/>
    </source>
</evidence>
<comment type="cofactor">
    <cofactor evidence="1 27">
        <name>FAD</name>
        <dbReference type="ChEBI" id="CHEBI:57692"/>
    </cofactor>
</comment>
<accession>A0A1Y2G2H9</accession>
<comment type="catalytic activity">
    <reaction evidence="22">
        <text>(2R)-2-methylbutanoyl-CoA + oxidized [electron-transfer flavoprotein] + H(+) = ethylacryloyl-CoA + reduced [electron-transfer flavoprotein]</text>
        <dbReference type="Rhea" id="RHEA:65296"/>
        <dbReference type="Rhea" id="RHEA-COMP:10685"/>
        <dbReference type="Rhea" id="RHEA-COMP:10686"/>
        <dbReference type="ChEBI" id="CHEBI:15378"/>
        <dbReference type="ChEBI" id="CHEBI:57692"/>
        <dbReference type="ChEBI" id="CHEBI:58307"/>
        <dbReference type="ChEBI" id="CHEBI:156439"/>
        <dbReference type="ChEBI" id="CHEBI:156440"/>
    </reaction>
    <physiologicalReaction direction="left-to-right" evidence="22">
        <dbReference type="Rhea" id="RHEA:65297"/>
    </physiologicalReaction>
</comment>
<comment type="catalytic activity">
    <reaction evidence="23">
        <text>butanoyl-CoA + oxidized [electron-transfer flavoprotein] + H(+) = (2E)-butenoyl-CoA + reduced [electron-transfer flavoprotein]</text>
        <dbReference type="Rhea" id="RHEA:24004"/>
        <dbReference type="Rhea" id="RHEA-COMP:10685"/>
        <dbReference type="Rhea" id="RHEA-COMP:10686"/>
        <dbReference type="ChEBI" id="CHEBI:15378"/>
        <dbReference type="ChEBI" id="CHEBI:57332"/>
        <dbReference type="ChEBI" id="CHEBI:57371"/>
        <dbReference type="ChEBI" id="CHEBI:57692"/>
        <dbReference type="ChEBI" id="CHEBI:58307"/>
    </reaction>
    <physiologicalReaction direction="left-to-right" evidence="23">
        <dbReference type="Rhea" id="RHEA:24005"/>
    </physiologicalReaction>
</comment>
<dbReference type="AlphaFoldDB" id="A0A1Y2G2H9"/>
<organism evidence="31 32">
    <name type="scientific">Leucosporidium creatinivorum</name>
    <dbReference type="NCBI Taxonomy" id="106004"/>
    <lineage>
        <taxon>Eukaryota</taxon>
        <taxon>Fungi</taxon>
        <taxon>Dikarya</taxon>
        <taxon>Basidiomycota</taxon>
        <taxon>Pucciniomycotina</taxon>
        <taxon>Microbotryomycetes</taxon>
        <taxon>Leucosporidiales</taxon>
        <taxon>Leucosporidium</taxon>
    </lineage>
</organism>
<evidence type="ECO:0000256" key="10">
    <source>
        <dbReference type="ARBA" id="ARBA00022946"/>
    </source>
</evidence>
<keyword evidence="9" id="KW-0276">Fatty acid metabolism</keyword>